<dbReference type="RefSeq" id="WP_083564752.1">
    <property type="nucleotide sequence ID" value="NZ_FPJE01000002.1"/>
</dbReference>
<sequence>MRKYICLWCMMCCCAIMVSAQGNDPVAWEFSSRKIADQRYEVHISALVEYPWRIYSQHTDEGGPLPTVIAFEDNKAVELQGVVEEEGSLIEKYEEIFMVDARYYQGKVDFVQQVKVDKEIPQDLAGSVTFMACSDAQCLTPQEIRFKVRLH</sequence>
<keyword evidence="3" id="KW-1185">Reference proteome</keyword>
<dbReference type="EMBL" id="FPJE01000002">
    <property type="protein sequence ID" value="SFW20849.1"/>
    <property type="molecule type" value="Genomic_DNA"/>
</dbReference>
<feature type="chain" id="PRO_5013131695" evidence="1">
    <location>
        <begin position="23"/>
        <end position="151"/>
    </location>
</feature>
<evidence type="ECO:0000313" key="3">
    <source>
        <dbReference type="Proteomes" id="UP000182248"/>
    </source>
</evidence>
<evidence type="ECO:0000256" key="1">
    <source>
        <dbReference type="SAM" id="SignalP"/>
    </source>
</evidence>
<organism evidence="2 3">
    <name type="scientific">Sinomicrobium oceani</name>
    <dbReference type="NCBI Taxonomy" id="1150368"/>
    <lineage>
        <taxon>Bacteria</taxon>
        <taxon>Pseudomonadati</taxon>
        <taxon>Bacteroidota</taxon>
        <taxon>Flavobacteriia</taxon>
        <taxon>Flavobacteriales</taxon>
        <taxon>Flavobacteriaceae</taxon>
        <taxon>Sinomicrobium</taxon>
    </lineage>
</organism>
<feature type="signal peptide" evidence="1">
    <location>
        <begin position="1"/>
        <end position="22"/>
    </location>
</feature>
<name>A0A1K1MCR2_9FLAO</name>
<accession>A0A1K1MCR2</accession>
<protein>
    <submittedName>
        <fullName evidence="2">Disulphide bond corrector protein DsbC</fullName>
    </submittedName>
</protein>
<reference evidence="2 3" key="1">
    <citation type="submission" date="2016-11" db="EMBL/GenBank/DDBJ databases">
        <authorList>
            <person name="Jaros S."/>
            <person name="Januszkiewicz K."/>
            <person name="Wedrychowicz H."/>
        </authorList>
    </citation>
    <scope>NUCLEOTIDE SEQUENCE [LARGE SCALE GENOMIC DNA]</scope>
    <source>
        <strain evidence="2 3">CGMCC 1.12145</strain>
    </source>
</reference>
<gene>
    <name evidence="2" type="ORF">SAMN02927921_00564</name>
</gene>
<dbReference type="OrthoDB" id="767251at2"/>
<dbReference type="Proteomes" id="UP000182248">
    <property type="component" value="Unassembled WGS sequence"/>
</dbReference>
<proteinExistence type="predicted"/>
<dbReference type="AlphaFoldDB" id="A0A1K1MCR2"/>
<evidence type="ECO:0000313" key="2">
    <source>
        <dbReference type="EMBL" id="SFW20849.1"/>
    </source>
</evidence>
<keyword evidence="1" id="KW-0732">Signal</keyword>
<dbReference type="STRING" id="1150368.SAMN02927921_00564"/>